<organism evidence="13 14">
    <name type="scientific">Diplodia intermedia</name>
    <dbReference type="NCBI Taxonomy" id="856260"/>
    <lineage>
        <taxon>Eukaryota</taxon>
        <taxon>Fungi</taxon>
        <taxon>Dikarya</taxon>
        <taxon>Ascomycota</taxon>
        <taxon>Pezizomycotina</taxon>
        <taxon>Dothideomycetes</taxon>
        <taxon>Dothideomycetes incertae sedis</taxon>
        <taxon>Botryosphaeriales</taxon>
        <taxon>Botryosphaeriaceae</taxon>
        <taxon>Diplodia</taxon>
    </lineage>
</organism>
<evidence type="ECO:0000313" key="14">
    <source>
        <dbReference type="Proteomes" id="UP001521184"/>
    </source>
</evidence>
<evidence type="ECO:0000313" key="13">
    <source>
        <dbReference type="EMBL" id="KAL1644443.1"/>
    </source>
</evidence>
<keyword evidence="5 10" id="KW-0378">Hydrolase</keyword>
<keyword evidence="8 10" id="KW-0326">Glycosidase</keyword>
<evidence type="ECO:0000256" key="10">
    <source>
        <dbReference type="RuleBase" id="RU361169"/>
    </source>
</evidence>
<dbReference type="Proteomes" id="UP001521184">
    <property type="component" value="Unassembled WGS sequence"/>
</dbReference>
<evidence type="ECO:0000256" key="12">
    <source>
        <dbReference type="SAM" id="SignalP"/>
    </source>
</evidence>
<feature type="chain" id="PRO_5046306764" evidence="12">
    <location>
        <begin position="22"/>
        <end position="529"/>
    </location>
</feature>
<protein>
    <submittedName>
        <fullName evidence="13">Uncharacterized protein</fullName>
    </submittedName>
</protein>
<evidence type="ECO:0000256" key="11">
    <source>
        <dbReference type="SAM" id="MobiDB-lite"/>
    </source>
</evidence>
<name>A0ABR3TTT7_9PEZI</name>
<comment type="subcellular location">
    <subcellularLocation>
        <location evidence="1">Secreted</location>
    </subcellularLocation>
</comment>
<evidence type="ECO:0000256" key="6">
    <source>
        <dbReference type="ARBA" id="ARBA00023157"/>
    </source>
</evidence>
<dbReference type="InterPro" id="IPR000743">
    <property type="entry name" value="Glyco_hydro_28"/>
</dbReference>
<comment type="similarity">
    <text evidence="2 10">Belongs to the glycosyl hydrolase 28 family.</text>
</comment>
<accession>A0ABR3TTT7</accession>
<feature type="compositionally biased region" description="Gly residues" evidence="11">
    <location>
        <begin position="510"/>
        <end position="529"/>
    </location>
</feature>
<feature type="region of interest" description="Disordered" evidence="11">
    <location>
        <begin position="504"/>
        <end position="529"/>
    </location>
</feature>
<reference evidence="13 14" key="1">
    <citation type="journal article" date="2023" name="Plant Dis.">
        <title>First Report of Diplodia intermedia Causing Canker and Dieback Diseases on Apple Trees in Canada.</title>
        <authorList>
            <person name="Ellouze W."/>
            <person name="Ilyukhin E."/>
            <person name="Sulman M."/>
            <person name="Ali S."/>
        </authorList>
    </citation>
    <scope>NUCLEOTIDE SEQUENCE [LARGE SCALE GENOMIC DNA]</scope>
    <source>
        <strain evidence="13 14">M45-28</strain>
    </source>
</reference>
<evidence type="ECO:0000256" key="1">
    <source>
        <dbReference type="ARBA" id="ARBA00004613"/>
    </source>
</evidence>
<dbReference type="EMBL" id="JAKEKT020000023">
    <property type="protein sequence ID" value="KAL1644443.1"/>
    <property type="molecule type" value="Genomic_DNA"/>
</dbReference>
<evidence type="ECO:0000256" key="8">
    <source>
        <dbReference type="ARBA" id="ARBA00023295"/>
    </source>
</evidence>
<keyword evidence="14" id="KW-1185">Reference proteome</keyword>
<proteinExistence type="inferred from homology"/>
<dbReference type="Gene3D" id="2.160.20.10">
    <property type="entry name" value="Single-stranded right-handed beta-helix, Pectin lyase-like"/>
    <property type="match status" value="1"/>
</dbReference>
<evidence type="ECO:0000256" key="2">
    <source>
        <dbReference type="ARBA" id="ARBA00008834"/>
    </source>
</evidence>
<feature type="signal peptide" evidence="12">
    <location>
        <begin position="1"/>
        <end position="21"/>
    </location>
</feature>
<evidence type="ECO:0000256" key="5">
    <source>
        <dbReference type="ARBA" id="ARBA00022801"/>
    </source>
</evidence>
<sequence length="529" mass="54399">MPSFKSTLVSALALVPALVAAELSGSVGHLTSASDKGATKTCDVTDYGAVADKTTDLGVALASAHADCKAGGLVVIPEGDYAISTWVKLAGGSAWAMQIDGTIYRTGTDGGNMIFIEHTSDVEVFSSTGKGAFQGNGYEFHADDSISGPRILRFYDTTDFSVHDLALVDSPSFHFSIDTCKNGEIYNLAIRGGDHGGLDGIDVWSDNMWIHDVMVTNKDECVTVKSPAHNVLVENIYCNWSGGCAFGSLSEDTDISDITYRNVYTVNSNQMMMIKSYGGSGSVSNVVFDNFIGYGNAYSLDIDQYWASMSEASGDGVALNNITFSNWKGTCADGAERGPIKIECADGAPCTDISITDFSMWTESGDSIFYSCRSAYGDGACLEASGDAAYDTVTTTIAAAPAGYTAATMPDDIEDSLGFTNSIEIPSLPASYFPDVAPISPLGAATAAAVAVNAKSSSSSVAAATPAATTPATPATPAASTLVTSTKAAAPATSAAAAAATPAASAPANNGGGWGNWGGFGNWGGRGKN</sequence>
<evidence type="ECO:0000256" key="3">
    <source>
        <dbReference type="ARBA" id="ARBA00022525"/>
    </source>
</evidence>
<keyword evidence="4 12" id="KW-0732">Signal</keyword>
<gene>
    <name evidence="13" type="ORF">SLS58_004357</name>
</gene>
<evidence type="ECO:0000256" key="7">
    <source>
        <dbReference type="ARBA" id="ARBA00023180"/>
    </source>
</evidence>
<evidence type="ECO:0000256" key="4">
    <source>
        <dbReference type="ARBA" id="ARBA00022729"/>
    </source>
</evidence>
<dbReference type="PANTHER" id="PTHR31736:SF19">
    <property type="entry name" value="PECTIN LYASE SUPERFAMILY PROTEIN-RELATED"/>
    <property type="match status" value="1"/>
</dbReference>
<keyword evidence="9" id="KW-0961">Cell wall biogenesis/degradation</keyword>
<dbReference type="InterPro" id="IPR012334">
    <property type="entry name" value="Pectin_lyas_fold"/>
</dbReference>
<dbReference type="InterPro" id="IPR011050">
    <property type="entry name" value="Pectin_lyase_fold/virulence"/>
</dbReference>
<keyword evidence="6" id="KW-1015">Disulfide bond</keyword>
<dbReference type="Pfam" id="PF00295">
    <property type="entry name" value="Glyco_hydro_28"/>
    <property type="match status" value="1"/>
</dbReference>
<evidence type="ECO:0000256" key="9">
    <source>
        <dbReference type="ARBA" id="ARBA00023316"/>
    </source>
</evidence>
<dbReference type="SUPFAM" id="SSF51126">
    <property type="entry name" value="Pectin lyase-like"/>
    <property type="match status" value="1"/>
</dbReference>
<comment type="caution">
    <text evidence="13">The sequence shown here is derived from an EMBL/GenBank/DDBJ whole genome shotgun (WGS) entry which is preliminary data.</text>
</comment>
<dbReference type="PANTHER" id="PTHR31736">
    <property type="match status" value="1"/>
</dbReference>
<keyword evidence="3" id="KW-0964">Secreted</keyword>
<keyword evidence="7" id="KW-0325">Glycoprotein</keyword>